<keyword evidence="1" id="KW-1133">Transmembrane helix</keyword>
<organism evidence="2 3">
    <name type="scientific">Jingyaoa shaoxingensis</name>
    <dbReference type="NCBI Taxonomy" id="2763671"/>
    <lineage>
        <taxon>Bacteria</taxon>
        <taxon>Bacillati</taxon>
        <taxon>Bacillota</taxon>
        <taxon>Clostridia</taxon>
        <taxon>Lachnospirales</taxon>
        <taxon>Lachnospiraceae</taxon>
        <taxon>Jingyaoa</taxon>
    </lineage>
</organism>
<dbReference type="RefSeq" id="WP_249306980.1">
    <property type="nucleotide sequence ID" value="NZ_JACRSZ010000001.1"/>
</dbReference>
<sequence length="50" mass="5182">MNEKVYRSMSLSGACNIAVGIVILVVGIVAGVMAIISGAGLLKTKKNIMF</sequence>
<protein>
    <submittedName>
        <fullName evidence="2">Uncharacterized protein</fullName>
    </submittedName>
</protein>
<keyword evidence="3" id="KW-1185">Reference proteome</keyword>
<dbReference type="Proteomes" id="UP000657421">
    <property type="component" value="Unassembled WGS sequence"/>
</dbReference>
<evidence type="ECO:0000256" key="1">
    <source>
        <dbReference type="SAM" id="Phobius"/>
    </source>
</evidence>
<name>A0ABR7N6G9_9FIRM</name>
<gene>
    <name evidence="2" type="ORF">H8716_02645</name>
</gene>
<keyword evidence="1" id="KW-0812">Transmembrane</keyword>
<reference evidence="2 3" key="1">
    <citation type="submission" date="2020-08" db="EMBL/GenBank/DDBJ databases">
        <title>Genome public.</title>
        <authorList>
            <person name="Liu C."/>
            <person name="Sun Q."/>
        </authorList>
    </citation>
    <scope>NUCLEOTIDE SEQUENCE [LARGE SCALE GENOMIC DNA]</scope>
    <source>
        <strain evidence="2 3">NSJ-46</strain>
    </source>
</reference>
<comment type="caution">
    <text evidence="2">The sequence shown here is derived from an EMBL/GenBank/DDBJ whole genome shotgun (WGS) entry which is preliminary data.</text>
</comment>
<proteinExistence type="predicted"/>
<evidence type="ECO:0000313" key="2">
    <source>
        <dbReference type="EMBL" id="MBC8571991.1"/>
    </source>
</evidence>
<accession>A0ABR7N6G9</accession>
<feature type="transmembrane region" description="Helical" evidence="1">
    <location>
        <begin position="17"/>
        <end position="42"/>
    </location>
</feature>
<evidence type="ECO:0000313" key="3">
    <source>
        <dbReference type="Proteomes" id="UP000657421"/>
    </source>
</evidence>
<dbReference type="EMBL" id="JACRSZ010000001">
    <property type="protein sequence ID" value="MBC8571991.1"/>
    <property type="molecule type" value="Genomic_DNA"/>
</dbReference>
<keyword evidence="1" id="KW-0472">Membrane</keyword>